<sequence length="220" mass="24495">MRLAPPPPQVQPKAAPNPSTTTIASLSDDIFLEVLLRLPRFAVLKPLIWDVDLLPLLPGDIELEGQGASAFTGFHLLYSDEDRCSFSVICVCREDLRFRAAAFSSETRDWIIHPWVEFAGDGNMRPMSNIGVLVDTGLTMAKEAYDAEHCDHGILQCGITMESMTQGCSFMAGETKDGGLCIVYAIDFLILVWIPRVDRNGIERWVPQKILFDTISQLDH</sequence>
<dbReference type="Proteomes" id="UP000479710">
    <property type="component" value="Unassembled WGS sequence"/>
</dbReference>
<keyword evidence="2" id="KW-1185">Reference proteome</keyword>
<proteinExistence type="predicted"/>
<name>A0A6G1FAL3_9ORYZ</name>
<dbReference type="OrthoDB" id="602193at2759"/>
<protein>
    <submittedName>
        <fullName evidence="1">Uncharacterized protein</fullName>
    </submittedName>
</protein>
<dbReference type="EMBL" id="SPHZ02000001">
    <property type="protein sequence ID" value="KAF0933996.1"/>
    <property type="molecule type" value="Genomic_DNA"/>
</dbReference>
<evidence type="ECO:0000313" key="2">
    <source>
        <dbReference type="Proteomes" id="UP000479710"/>
    </source>
</evidence>
<accession>A0A6G1FAL3</accession>
<dbReference type="AlphaFoldDB" id="A0A6G1FAL3"/>
<dbReference type="PANTHER" id="PTHR33207">
    <property type="entry name" value="F-BOX DOMAIN CONTAINING PROTEIN-RELATED"/>
    <property type="match status" value="1"/>
</dbReference>
<evidence type="ECO:0000313" key="1">
    <source>
        <dbReference type="EMBL" id="KAF0933996.1"/>
    </source>
</evidence>
<comment type="caution">
    <text evidence="1">The sequence shown here is derived from an EMBL/GenBank/DDBJ whole genome shotgun (WGS) entry which is preliminary data.</text>
</comment>
<reference evidence="1 2" key="1">
    <citation type="submission" date="2019-11" db="EMBL/GenBank/DDBJ databases">
        <title>Whole genome sequence of Oryza granulata.</title>
        <authorList>
            <person name="Li W."/>
        </authorList>
    </citation>
    <scope>NUCLEOTIDE SEQUENCE [LARGE SCALE GENOMIC DNA]</scope>
    <source>
        <strain evidence="2">cv. Menghai</strain>
        <tissue evidence="1">Leaf</tissue>
    </source>
</reference>
<organism evidence="1 2">
    <name type="scientific">Oryza meyeriana var. granulata</name>
    <dbReference type="NCBI Taxonomy" id="110450"/>
    <lineage>
        <taxon>Eukaryota</taxon>
        <taxon>Viridiplantae</taxon>
        <taxon>Streptophyta</taxon>
        <taxon>Embryophyta</taxon>
        <taxon>Tracheophyta</taxon>
        <taxon>Spermatophyta</taxon>
        <taxon>Magnoliopsida</taxon>
        <taxon>Liliopsida</taxon>
        <taxon>Poales</taxon>
        <taxon>Poaceae</taxon>
        <taxon>BOP clade</taxon>
        <taxon>Oryzoideae</taxon>
        <taxon>Oryzeae</taxon>
        <taxon>Oryzinae</taxon>
        <taxon>Oryza</taxon>
        <taxon>Oryza meyeriana</taxon>
    </lineage>
</organism>
<gene>
    <name evidence="1" type="ORF">E2562_021055</name>
</gene>